<evidence type="ECO:0000313" key="1">
    <source>
        <dbReference type="EMBL" id="GAA1719846.1"/>
    </source>
</evidence>
<protein>
    <submittedName>
        <fullName evidence="1">Uncharacterized protein</fullName>
    </submittedName>
</protein>
<evidence type="ECO:0000313" key="2">
    <source>
        <dbReference type="Proteomes" id="UP001500618"/>
    </source>
</evidence>
<gene>
    <name evidence="1" type="ORF">GCM10009765_80240</name>
</gene>
<keyword evidence="2" id="KW-1185">Reference proteome</keyword>
<organism evidence="1 2">
    <name type="scientific">Fodinicola feengrottensis</name>
    <dbReference type="NCBI Taxonomy" id="435914"/>
    <lineage>
        <taxon>Bacteria</taxon>
        <taxon>Bacillati</taxon>
        <taxon>Actinomycetota</taxon>
        <taxon>Actinomycetes</taxon>
        <taxon>Mycobacteriales</taxon>
        <taxon>Fodinicola</taxon>
    </lineage>
</organism>
<reference evidence="1 2" key="1">
    <citation type="journal article" date="2019" name="Int. J. Syst. Evol. Microbiol.">
        <title>The Global Catalogue of Microorganisms (GCM) 10K type strain sequencing project: providing services to taxonomists for standard genome sequencing and annotation.</title>
        <authorList>
            <consortium name="The Broad Institute Genomics Platform"/>
            <consortium name="The Broad Institute Genome Sequencing Center for Infectious Disease"/>
            <person name="Wu L."/>
            <person name="Ma J."/>
        </authorList>
    </citation>
    <scope>NUCLEOTIDE SEQUENCE [LARGE SCALE GENOMIC DNA]</scope>
    <source>
        <strain evidence="1 2">JCM 14718</strain>
    </source>
</reference>
<dbReference type="Proteomes" id="UP001500618">
    <property type="component" value="Unassembled WGS sequence"/>
</dbReference>
<comment type="caution">
    <text evidence="1">The sequence shown here is derived from an EMBL/GenBank/DDBJ whole genome shotgun (WGS) entry which is preliminary data.</text>
</comment>
<name>A0ABN2J812_9ACTN</name>
<dbReference type="EMBL" id="BAAANY010000043">
    <property type="protein sequence ID" value="GAA1719846.1"/>
    <property type="molecule type" value="Genomic_DNA"/>
</dbReference>
<sequence length="70" mass="7619">MERIPRRGIGGVLAKAERDTECLDRVLNELLCAFAGPGDYAGGDRRARAFECSERTPNSAAIRPWLGDLG</sequence>
<proteinExistence type="predicted"/>
<accession>A0ABN2J812</accession>